<proteinExistence type="predicted"/>
<name>A0ACB9ZIV7_CATRO</name>
<sequence>MKQKMVIRFIADKQKNQTKAMHIAAGIQGVETVALRGEEKNQLTVIGDCIDAVSITALLRKKLGFAQLISVTPYYDEDEDDDEMDDGEDLRYTRTTIHPTTVYPQQQPYSYQQPYYMIHDVGMNSHESCIIL</sequence>
<gene>
    <name evidence="1" type="ORF">M9H77_33279</name>
</gene>
<organism evidence="1 2">
    <name type="scientific">Catharanthus roseus</name>
    <name type="common">Madagascar periwinkle</name>
    <name type="synonym">Vinca rosea</name>
    <dbReference type="NCBI Taxonomy" id="4058"/>
    <lineage>
        <taxon>Eukaryota</taxon>
        <taxon>Viridiplantae</taxon>
        <taxon>Streptophyta</taxon>
        <taxon>Embryophyta</taxon>
        <taxon>Tracheophyta</taxon>
        <taxon>Spermatophyta</taxon>
        <taxon>Magnoliopsida</taxon>
        <taxon>eudicotyledons</taxon>
        <taxon>Gunneridae</taxon>
        <taxon>Pentapetalae</taxon>
        <taxon>asterids</taxon>
        <taxon>lamiids</taxon>
        <taxon>Gentianales</taxon>
        <taxon>Apocynaceae</taxon>
        <taxon>Rauvolfioideae</taxon>
        <taxon>Vinceae</taxon>
        <taxon>Catharanthinae</taxon>
        <taxon>Catharanthus</taxon>
    </lineage>
</organism>
<protein>
    <submittedName>
        <fullName evidence="1">Uncharacterized protein</fullName>
    </submittedName>
</protein>
<accession>A0ACB9ZIV7</accession>
<reference evidence="2" key="1">
    <citation type="journal article" date="2023" name="Nat. Plants">
        <title>Single-cell RNA sequencing provides a high-resolution roadmap for understanding the multicellular compartmentation of specialized metabolism.</title>
        <authorList>
            <person name="Sun S."/>
            <person name="Shen X."/>
            <person name="Li Y."/>
            <person name="Li Y."/>
            <person name="Wang S."/>
            <person name="Li R."/>
            <person name="Zhang H."/>
            <person name="Shen G."/>
            <person name="Guo B."/>
            <person name="Wei J."/>
            <person name="Xu J."/>
            <person name="St-Pierre B."/>
            <person name="Chen S."/>
            <person name="Sun C."/>
        </authorList>
    </citation>
    <scope>NUCLEOTIDE SEQUENCE [LARGE SCALE GENOMIC DNA]</scope>
</reference>
<dbReference type="Proteomes" id="UP001060085">
    <property type="component" value="Linkage Group LG08"/>
</dbReference>
<evidence type="ECO:0000313" key="1">
    <source>
        <dbReference type="EMBL" id="KAI5647274.1"/>
    </source>
</evidence>
<keyword evidence="2" id="KW-1185">Reference proteome</keyword>
<dbReference type="EMBL" id="CM044708">
    <property type="protein sequence ID" value="KAI5647274.1"/>
    <property type="molecule type" value="Genomic_DNA"/>
</dbReference>
<evidence type="ECO:0000313" key="2">
    <source>
        <dbReference type="Proteomes" id="UP001060085"/>
    </source>
</evidence>
<comment type="caution">
    <text evidence="1">The sequence shown here is derived from an EMBL/GenBank/DDBJ whole genome shotgun (WGS) entry which is preliminary data.</text>
</comment>